<dbReference type="Pfam" id="PF02597">
    <property type="entry name" value="ThiS"/>
    <property type="match status" value="1"/>
</dbReference>
<keyword evidence="1" id="KW-0547">Nucleotide-binding</keyword>
<dbReference type="UniPathway" id="UPA00344"/>
<proteinExistence type="predicted"/>
<name>A0A060T723_BLAAD</name>
<dbReference type="PANTHER" id="PTHR33359">
    <property type="entry name" value="MOLYBDOPTERIN SYNTHASE SULFUR CARRIER SUBUNIT"/>
    <property type="match status" value="1"/>
</dbReference>
<dbReference type="GO" id="GO:1990133">
    <property type="term" value="C:molybdopterin adenylyltransferase complex"/>
    <property type="evidence" value="ECO:0007669"/>
    <property type="project" value="TreeGrafter"/>
</dbReference>
<reference evidence="2" key="1">
    <citation type="submission" date="2014-02" db="EMBL/GenBank/DDBJ databases">
        <authorList>
            <person name="Genoscope - CEA"/>
        </authorList>
    </citation>
    <scope>NUCLEOTIDE SEQUENCE</scope>
    <source>
        <strain evidence="2">LS3</strain>
    </source>
</reference>
<gene>
    <name evidence="2" type="ORF">GNLVRS02_ARAD1B16632g</name>
</gene>
<dbReference type="InterPro" id="IPR003749">
    <property type="entry name" value="ThiS/MoaD-like"/>
</dbReference>
<accession>A0A060T723</accession>
<evidence type="ECO:0000256" key="1">
    <source>
        <dbReference type="ARBA" id="ARBA00022741"/>
    </source>
</evidence>
<dbReference type="SUPFAM" id="SSF54285">
    <property type="entry name" value="MoaD/ThiS"/>
    <property type="match status" value="1"/>
</dbReference>
<dbReference type="InterPro" id="IPR016155">
    <property type="entry name" value="Mopterin_synth/thiamin_S_b"/>
</dbReference>
<evidence type="ECO:0000313" key="2">
    <source>
        <dbReference type="EMBL" id="CDP36594.1"/>
    </source>
</evidence>
<organism evidence="2">
    <name type="scientific">Blastobotrys adeninivorans</name>
    <name type="common">Yeast</name>
    <name type="synonym">Arxula adeninivorans</name>
    <dbReference type="NCBI Taxonomy" id="409370"/>
    <lineage>
        <taxon>Eukaryota</taxon>
        <taxon>Fungi</taxon>
        <taxon>Dikarya</taxon>
        <taxon>Ascomycota</taxon>
        <taxon>Saccharomycotina</taxon>
        <taxon>Dipodascomycetes</taxon>
        <taxon>Dipodascales</taxon>
        <taxon>Trichomonascaceae</taxon>
        <taxon>Blastobotrys</taxon>
    </lineage>
</organism>
<dbReference type="CDD" id="cd00754">
    <property type="entry name" value="Ubl_MoaD"/>
    <property type="match status" value="1"/>
</dbReference>
<reference evidence="2" key="2">
    <citation type="submission" date="2014-06" db="EMBL/GenBank/DDBJ databases">
        <title>The complete genome of Blastobotrys (Arxula) adeninivorans LS3 - a yeast of biotechnological interest.</title>
        <authorList>
            <person name="Kunze G."/>
            <person name="Gaillardin C."/>
            <person name="Czernicka M."/>
            <person name="Durrens P."/>
            <person name="Martin T."/>
            <person name="Boer E."/>
            <person name="Gabaldon T."/>
            <person name="Cruz J."/>
            <person name="Talla E."/>
            <person name="Marck C."/>
            <person name="Goffeau A."/>
            <person name="Barbe V."/>
            <person name="Baret P."/>
            <person name="Baronian K."/>
            <person name="Beier S."/>
            <person name="Bleykasten C."/>
            <person name="Bode R."/>
            <person name="Casaregola S."/>
            <person name="Despons L."/>
            <person name="Fairhead C."/>
            <person name="Giersberg M."/>
            <person name="Gierski P."/>
            <person name="Hahnel U."/>
            <person name="Hartmann A."/>
            <person name="Jankowska D."/>
            <person name="Jubin C."/>
            <person name="Jung P."/>
            <person name="Lafontaine I."/>
            <person name="Leh-Louis V."/>
            <person name="Lemaire M."/>
            <person name="Marcet-Houben M."/>
            <person name="Mascher M."/>
            <person name="Morel G."/>
            <person name="Richard G.-F."/>
            <person name="Riechen J."/>
            <person name="Sacerdot C."/>
            <person name="Sarkar A."/>
            <person name="Savel G."/>
            <person name="Schacherer J."/>
            <person name="Sherman D."/>
            <person name="Straub M.-L."/>
            <person name="Stein N."/>
            <person name="Thierry A."/>
            <person name="Trautwein-Schult A."/>
            <person name="Westhof E."/>
            <person name="Worch S."/>
            <person name="Dujon B."/>
            <person name="Souciet J.-L."/>
            <person name="Wincker P."/>
            <person name="Scholz U."/>
            <person name="Neuveglise N."/>
        </authorList>
    </citation>
    <scope>NUCLEOTIDE SEQUENCE</scope>
    <source>
        <strain evidence="2">LS3</strain>
    </source>
</reference>
<dbReference type="InterPro" id="IPR044672">
    <property type="entry name" value="MOCS2A"/>
</dbReference>
<dbReference type="AlphaFoldDB" id="A0A060T723"/>
<dbReference type="Gene3D" id="3.10.20.30">
    <property type="match status" value="1"/>
</dbReference>
<dbReference type="GO" id="GO:0006777">
    <property type="term" value="P:Mo-molybdopterin cofactor biosynthetic process"/>
    <property type="evidence" value="ECO:0007669"/>
    <property type="project" value="InterPro"/>
</dbReference>
<sequence length="82" mass="9106">MVKFTALYFGPVKEALGKDREEISIDGQVTVQGFKQWLGYRDSQIANILGSSAMCINLEYVDDEDEIHDRDEVGIIPPVSSG</sequence>
<dbReference type="InterPro" id="IPR012675">
    <property type="entry name" value="Beta-grasp_dom_sf"/>
</dbReference>
<dbReference type="EMBL" id="HG937692">
    <property type="protein sequence ID" value="CDP36594.1"/>
    <property type="molecule type" value="Genomic_DNA"/>
</dbReference>
<dbReference type="GO" id="GO:0000166">
    <property type="term" value="F:nucleotide binding"/>
    <property type="evidence" value="ECO:0007669"/>
    <property type="project" value="UniProtKB-KW"/>
</dbReference>
<protein>
    <submittedName>
        <fullName evidence="2">ARAD1B16632p</fullName>
    </submittedName>
</protein>
<dbReference type="PANTHER" id="PTHR33359:SF1">
    <property type="entry name" value="MOLYBDOPTERIN SYNTHASE SULFUR CARRIER SUBUNIT"/>
    <property type="match status" value="1"/>
</dbReference>